<accession>A0A953M1M3</accession>
<dbReference type="FunFam" id="3.40.50.1980:FF:000026">
    <property type="entry name" value="Histidinol dehydrogenase"/>
    <property type="match status" value="1"/>
</dbReference>
<dbReference type="PANTHER" id="PTHR21256">
    <property type="entry name" value="HISTIDINOL DEHYDROGENASE HDH"/>
    <property type="match status" value="1"/>
</dbReference>
<feature type="binding site" evidence="5 9">
    <location>
        <position position="231"/>
    </location>
    <ligand>
        <name>substrate</name>
    </ligand>
</feature>
<comment type="similarity">
    <text evidence="1 5 6 11">Belongs to the histidinol dehydrogenase family.</text>
</comment>
<reference evidence="12" key="1">
    <citation type="journal article" date="2021" name="bioRxiv">
        <title>Unraveling nitrogen, sulfur and carbon metabolic pathways and microbial community transcriptional responses to substrate deprivation and toxicity stresses in a bioreactor mimicking anoxic brackish coastal sediment conditions.</title>
        <authorList>
            <person name="Martins P.D."/>
            <person name="Echeveste M.J."/>
            <person name="Arshad A."/>
            <person name="Kurth J."/>
            <person name="Ouboter H."/>
            <person name="Jetten M.S.M."/>
            <person name="Welte C.U."/>
        </authorList>
    </citation>
    <scope>NUCLEOTIDE SEQUENCE</scope>
    <source>
        <strain evidence="12">MAG_39</strain>
    </source>
</reference>
<dbReference type="HAMAP" id="MF_01024">
    <property type="entry name" value="HisD"/>
    <property type="match status" value="1"/>
</dbReference>
<keyword evidence="5" id="KW-0028">Amino-acid biosynthesis</keyword>
<reference evidence="12" key="2">
    <citation type="submission" date="2021-08" db="EMBL/GenBank/DDBJ databases">
        <authorList>
            <person name="Dalcin Martins P."/>
        </authorList>
    </citation>
    <scope>NUCLEOTIDE SEQUENCE</scope>
    <source>
        <strain evidence="12">MAG_39</strain>
    </source>
</reference>
<feature type="binding site" evidence="5 9">
    <location>
        <position position="253"/>
    </location>
    <ligand>
        <name>substrate</name>
    </ligand>
</feature>
<dbReference type="GO" id="GO:0051287">
    <property type="term" value="F:NAD binding"/>
    <property type="evidence" value="ECO:0007669"/>
    <property type="project" value="InterPro"/>
</dbReference>
<evidence type="ECO:0000256" key="4">
    <source>
        <dbReference type="ARBA" id="ARBA00023002"/>
    </source>
</evidence>
<evidence type="ECO:0000256" key="11">
    <source>
        <dbReference type="RuleBase" id="RU004175"/>
    </source>
</evidence>
<name>A0A953M1M3_9BACT</name>
<feature type="binding site" evidence="5 10">
    <location>
        <position position="355"/>
    </location>
    <ligand>
        <name>Zn(2+)</name>
        <dbReference type="ChEBI" id="CHEBI:29105"/>
    </ligand>
</feature>
<dbReference type="GO" id="GO:0005829">
    <property type="term" value="C:cytosol"/>
    <property type="evidence" value="ECO:0007669"/>
    <property type="project" value="TreeGrafter"/>
</dbReference>
<dbReference type="GO" id="GO:0008270">
    <property type="term" value="F:zinc ion binding"/>
    <property type="evidence" value="ECO:0007669"/>
    <property type="project" value="UniProtKB-UniRule"/>
</dbReference>
<dbReference type="PANTHER" id="PTHR21256:SF2">
    <property type="entry name" value="HISTIDINE BIOSYNTHESIS TRIFUNCTIONAL PROTEIN"/>
    <property type="match status" value="1"/>
</dbReference>
<comment type="cofactor">
    <cofactor evidence="5 10">
        <name>Zn(2+)</name>
        <dbReference type="ChEBI" id="CHEBI:29105"/>
    </cofactor>
    <text evidence="5 10">Binds 1 zinc ion per subunit.</text>
</comment>
<dbReference type="CDD" id="cd06572">
    <property type="entry name" value="Histidinol_dh"/>
    <property type="match status" value="1"/>
</dbReference>
<evidence type="ECO:0000256" key="10">
    <source>
        <dbReference type="PIRSR" id="PIRSR000099-4"/>
    </source>
</evidence>
<proteinExistence type="inferred from homology"/>
<feature type="binding site" evidence="5 10">
    <location>
        <position position="253"/>
    </location>
    <ligand>
        <name>Zn(2+)</name>
        <dbReference type="ChEBI" id="CHEBI:29105"/>
    </ligand>
</feature>
<dbReference type="GO" id="GO:0000105">
    <property type="term" value="P:L-histidine biosynthetic process"/>
    <property type="evidence" value="ECO:0007669"/>
    <property type="project" value="UniProtKB-UniRule"/>
</dbReference>
<dbReference type="Pfam" id="PF00815">
    <property type="entry name" value="Histidinol_dh"/>
    <property type="match status" value="1"/>
</dbReference>
<dbReference type="AlphaFoldDB" id="A0A953M1M3"/>
<feature type="binding site" evidence="5 10">
    <location>
        <position position="414"/>
    </location>
    <ligand>
        <name>Zn(2+)</name>
        <dbReference type="ChEBI" id="CHEBI:29105"/>
    </ligand>
</feature>
<feature type="binding site" evidence="5 9">
    <location>
        <position position="256"/>
    </location>
    <ligand>
        <name>substrate</name>
    </ligand>
</feature>
<dbReference type="Proteomes" id="UP000705867">
    <property type="component" value="Unassembled WGS sequence"/>
</dbReference>
<feature type="active site" description="Proton acceptor" evidence="5 7">
    <location>
        <position position="321"/>
    </location>
</feature>
<evidence type="ECO:0000256" key="2">
    <source>
        <dbReference type="ARBA" id="ARBA00022723"/>
    </source>
</evidence>
<dbReference type="PRINTS" id="PR00083">
    <property type="entry name" value="HOLDHDRGNASE"/>
</dbReference>
<dbReference type="InterPro" id="IPR022695">
    <property type="entry name" value="Histidinol_DH_monofunct"/>
</dbReference>
<dbReference type="EMBL" id="JAIOIV010000052">
    <property type="protein sequence ID" value="MBZ0155883.1"/>
    <property type="molecule type" value="Genomic_DNA"/>
</dbReference>
<keyword evidence="2 5" id="KW-0479">Metal-binding</keyword>
<keyword evidence="5 8" id="KW-0520">NAD</keyword>
<comment type="catalytic activity">
    <reaction evidence="5">
        <text>L-histidinol + 2 NAD(+) + H2O = L-histidine + 2 NADH + 3 H(+)</text>
        <dbReference type="Rhea" id="RHEA:20641"/>
        <dbReference type="ChEBI" id="CHEBI:15377"/>
        <dbReference type="ChEBI" id="CHEBI:15378"/>
        <dbReference type="ChEBI" id="CHEBI:57540"/>
        <dbReference type="ChEBI" id="CHEBI:57595"/>
        <dbReference type="ChEBI" id="CHEBI:57699"/>
        <dbReference type="ChEBI" id="CHEBI:57945"/>
        <dbReference type="EC" id="1.1.1.23"/>
    </reaction>
</comment>
<dbReference type="InterPro" id="IPR012131">
    <property type="entry name" value="Hstdl_DH"/>
</dbReference>
<comment type="function">
    <text evidence="5">Catalyzes the sequential NAD-dependent oxidations of L-histidinol to L-histidinaldehyde and then to L-histidine.</text>
</comment>
<dbReference type="NCBIfam" id="TIGR00069">
    <property type="entry name" value="hisD"/>
    <property type="match status" value="1"/>
</dbReference>
<evidence type="ECO:0000256" key="8">
    <source>
        <dbReference type="PIRSR" id="PIRSR000099-2"/>
    </source>
</evidence>
<comment type="pathway">
    <text evidence="5">Amino-acid biosynthesis; L-histidine biosynthesis; L-histidine from 5-phospho-alpha-D-ribose 1-diphosphate: step 9/9.</text>
</comment>
<comment type="caution">
    <text evidence="12">The sequence shown here is derived from an EMBL/GenBank/DDBJ whole genome shotgun (WGS) entry which is preliminary data.</text>
</comment>
<feature type="binding site" evidence="5 8">
    <location>
        <position position="124"/>
    </location>
    <ligand>
        <name>NAD(+)</name>
        <dbReference type="ChEBI" id="CHEBI:57540"/>
    </ligand>
</feature>
<feature type="binding site" evidence="5 10">
    <location>
        <position position="256"/>
    </location>
    <ligand>
        <name>Zn(2+)</name>
        <dbReference type="ChEBI" id="CHEBI:29105"/>
    </ligand>
</feature>
<dbReference type="Gene3D" id="1.20.5.1300">
    <property type="match status" value="1"/>
</dbReference>
<evidence type="ECO:0000256" key="9">
    <source>
        <dbReference type="PIRSR" id="PIRSR000099-3"/>
    </source>
</evidence>
<dbReference type="InterPro" id="IPR001692">
    <property type="entry name" value="Histidinol_DH_CS"/>
</dbReference>
<dbReference type="GO" id="GO:0004399">
    <property type="term" value="F:histidinol dehydrogenase activity"/>
    <property type="evidence" value="ECO:0007669"/>
    <property type="project" value="UniProtKB-UniRule"/>
</dbReference>
<keyword evidence="5" id="KW-0368">Histidine biosynthesis</keyword>
<evidence type="ECO:0000256" key="3">
    <source>
        <dbReference type="ARBA" id="ARBA00022833"/>
    </source>
</evidence>
<organism evidence="12 13">
    <name type="scientific">Candidatus Nitrobium versatile</name>
    <dbReference type="NCBI Taxonomy" id="2884831"/>
    <lineage>
        <taxon>Bacteria</taxon>
        <taxon>Pseudomonadati</taxon>
        <taxon>Nitrospirota</taxon>
        <taxon>Nitrospiria</taxon>
        <taxon>Nitrospirales</taxon>
        <taxon>Nitrospiraceae</taxon>
        <taxon>Candidatus Nitrobium</taxon>
    </lineage>
</organism>
<feature type="binding site" evidence="5 9">
    <location>
        <position position="355"/>
    </location>
    <ligand>
        <name>substrate</name>
    </ligand>
</feature>
<evidence type="ECO:0000313" key="12">
    <source>
        <dbReference type="EMBL" id="MBZ0155883.1"/>
    </source>
</evidence>
<evidence type="ECO:0000256" key="7">
    <source>
        <dbReference type="PIRSR" id="PIRSR000099-1"/>
    </source>
</evidence>
<evidence type="ECO:0000256" key="1">
    <source>
        <dbReference type="ARBA" id="ARBA00010178"/>
    </source>
</evidence>
<keyword evidence="3 5" id="KW-0862">Zinc</keyword>
<protein>
    <recommendedName>
        <fullName evidence="5">Histidinol dehydrogenase</fullName>
        <shortName evidence="5">HDH</shortName>
        <ecNumber evidence="5">1.1.1.23</ecNumber>
    </recommendedName>
</protein>
<evidence type="ECO:0000256" key="6">
    <source>
        <dbReference type="PIRNR" id="PIRNR000099"/>
    </source>
</evidence>
<feature type="binding site" evidence="5 8">
    <location>
        <position position="208"/>
    </location>
    <ligand>
        <name>NAD(+)</name>
        <dbReference type="ChEBI" id="CHEBI:57540"/>
    </ligand>
</feature>
<feature type="binding site" evidence="5 8">
    <location>
        <position position="185"/>
    </location>
    <ligand>
        <name>NAD(+)</name>
        <dbReference type="ChEBI" id="CHEBI:57540"/>
    </ligand>
</feature>
<dbReference type="FunFam" id="3.40.50.1980:FF:000001">
    <property type="entry name" value="Histidinol dehydrogenase"/>
    <property type="match status" value="1"/>
</dbReference>
<dbReference type="PROSITE" id="PS00611">
    <property type="entry name" value="HISOL_DEHYDROGENASE"/>
    <property type="match status" value="1"/>
</dbReference>
<dbReference type="SUPFAM" id="SSF53720">
    <property type="entry name" value="ALDH-like"/>
    <property type="match status" value="1"/>
</dbReference>
<feature type="binding site" evidence="5 9">
    <location>
        <position position="409"/>
    </location>
    <ligand>
        <name>substrate</name>
    </ligand>
</feature>
<feature type="binding site" evidence="5 9">
    <location>
        <position position="414"/>
    </location>
    <ligand>
        <name>substrate</name>
    </ligand>
</feature>
<dbReference type="Gene3D" id="3.40.50.1980">
    <property type="entry name" value="Nitrogenase molybdenum iron protein domain"/>
    <property type="match status" value="2"/>
</dbReference>
<gene>
    <name evidence="5 12" type="primary">hisD</name>
    <name evidence="12" type="ORF">K8I29_06670</name>
</gene>
<dbReference type="EC" id="1.1.1.23" evidence="5"/>
<feature type="binding site" evidence="5 9">
    <location>
        <position position="322"/>
    </location>
    <ligand>
        <name>substrate</name>
    </ligand>
</feature>
<sequence>MRTLKTDKEIKAFLQVLRKRAEGVTPDIEKTVHSVLAEVRKKGDAAVEKYTRKFDRHDLPLRVTPAEIKAHAKKADPKVVQALELSAERIYDFHEKQKEKSWSFRKEGATLGQIIRPLARAGVYVPGGKASYPSTVLMNVIPAQVAGVEEIALCVPTPGGEVNPSVMAAVALLGIREVYRIGGAQAVGAMAYGTRSIRKVDKVVGPGNIYVALAKRAVFGVVDIDMIAGPSEILILADDTATPAFIAADMLSQAEHDEMASSILVTDSEELAARVSGEVEKQLKELTRREIAKKSLKKFGAVILTKSLKDAVKVANEIAPEHLEIMTRTPGDELILIRNAGAVFLGSWTPEPLGDYSAGPNHTLPTGGTARFSSPLGVYDFVKRTSLLQFDRKSFTLLSDTVEALAESEGLEAHANTIRIRRGFR</sequence>
<evidence type="ECO:0000313" key="13">
    <source>
        <dbReference type="Proteomes" id="UP000705867"/>
    </source>
</evidence>
<keyword evidence="4 5" id="KW-0560">Oxidoreductase</keyword>
<dbReference type="InterPro" id="IPR016161">
    <property type="entry name" value="Ald_DH/histidinol_DH"/>
</dbReference>
<feature type="active site" description="Proton acceptor" evidence="5 7">
    <location>
        <position position="322"/>
    </location>
</feature>
<dbReference type="PIRSF" id="PIRSF000099">
    <property type="entry name" value="Histidinol_dh"/>
    <property type="match status" value="1"/>
</dbReference>
<evidence type="ECO:0000256" key="5">
    <source>
        <dbReference type="HAMAP-Rule" id="MF_01024"/>
    </source>
</evidence>